<accession>A0ABU0S983</accession>
<reference evidence="2 3" key="1">
    <citation type="submission" date="2023-07" db="EMBL/GenBank/DDBJ databases">
        <title>Comparative genomics of wheat-associated soil bacteria to identify genetic determinants of phenazine resistance.</title>
        <authorList>
            <person name="Mouncey N."/>
        </authorList>
    </citation>
    <scope>NUCLEOTIDE SEQUENCE [LARGE SCALE GENOMIC DNA]</scope>
    <source>
        <strain evidence="2 3">W4I11</strain>
    </source>
</reference>
<protein>
    <submittedName>
        <fullName evidence="2">Uncharacterized protein</fullName>
    </submittedName>
</protein>
<dbReference type="Proteomes" id="UP001237780">
    <property type="component" value="Unassembled WGS sequence"/>
</dbReference>
<gene>
    <name evidence="2" type="ORF">QFZ34_002485</name>
</gene>
<feature type="compositionally biased region" description="Basic and acidic residues" evidence="1">
    <location>
        <begin position="12"/>
        <end position="26"/>
    </location>
</feature>
<organism evidence="2 3">
    <name type="scientific">Phyllobacterium ifriqiyense</name>
    <dbReference type="NCBI Taxonomy" id="314238"/>
    <lineage>
        <taxon>Bacteria</taxon>
        <taxon>Pseudomonadati</taxon>
        <taxon>Pseudomonadota</taxon>
        <taxon>Alphaproteobacteria</taxon>
        <taxon>Hyphomicrobiales</taxon>
        <taxon>Phyllobacteriaceae</taxon>
        <taxon>Phyllobacterium</taxon>
    </lineage>
</organism>
<evidence type="ECO:0000313" key="2">
    <source>
        <dbReference type="EMBL" id="MDQ0997303.1"/>
    </source>
</evidence>
<feature type="region of interest" description="Disordered" evidence="1">
    <location>
        <begin position="1"/>
        <end position="29"/>
    </location>
</feature>
<name>A0ABU0S983_9HYPH</name>
<feature type="compositionally biased region" description="Polar residues" evidence="1">
    <location>
        <begin position="1"/>
        <end position="11"/>
    </location>
</feature>
<evidence type="ECO:0000313" key="3">
    <source>
        <dbReference type="Proteomes" id="UP001237780"/>
    </source>
</evidence>
<comment type="caution">
    <text evidence="2">The sequence shown here is derived from an EMBL/GenBank/DDBJ whole genome shotgun (WGS) entry which is preliminary data.</text>
</comment>
<sequence>MSGSPPMSTNLRYKERPQQPQKERATLEGWPRNSVWPKGLYPVATGLLFSTER</sequence>
<proteinExistence type="predicted"/>
<evidence type="ECO:0000256" key="1">
    <source>
        <dbReference type="SAM" id="MobiDB-lite"/>
    </source>
</evidence>
<dbReference type="EMBL" id="JAUSZT010000003">
    <property type="protein sequence ID" value="MDQ0997303.1"/>
    <property type="molecule type" value="Genomic_DNA"/>
</dbReference>
<keyword evidence="3" id="KW-1185">Reference proteome</keyword>